<evidence type="ECO:0000313" key="6">
    <source>
        <dbReference type="Proteomes" id="UP001241848"/>
    </source>
</evidence>
<feature type="domain" description="Putative zinc-finger" evidence="4">
    <location>
        <begin position="3"/>
        <end position="37"/>
    </location>
</feature>
<name>A0ABT9FQM1_9BACL</name>
<evidence type="ECO:0000313" key="5">
    <source>
        <dbReference type="EMBL" id="MDP4097024.1"/>
    </source>
</evidence>
<feature type="compositionally biased region" description="Polar residues" evidence="3">
    <location>
        <begin position="214"/>
        <end position="229"/>
    </location>
</feature>
<protein>
    <recommendedName>
        <fullName evidence="2">Anti-sigma-W factor RsiW</fullName>
    </recommendedName>
</protein>
<dbReference type="Gene3D" id="1.10.10.1320">
    <property type="entry name" value="Anti-sigma factor, zinc-finger domain"/>
    <property type="match status" value="1"/>
</dbReference>
<evidence type="ECO:0000256" key="3">
    <source>
        <dbReference type="SAM" id="MobiDB-lite"/>
    </source>
</evidence>
<keyword evidence="6" id="KW-1185">Reference proteome</keyword>
<feature type="compositionally biased region" description="Polar residues" evidence="3">
    <location>
        <begin position="309"/>
        <end position="332"/>
    </location>
</feature>
<dbReference type="InterPro" id="IPR027383">
    <property type="entry name" value="Znf_put"/>
</dbReference>
<gene>
    <name evidence="5" type="ORF">OIN60_09605</name>
</gene>
<feature type="region of interest" description="Disordered" evidence="3">
    <location>
        <begin position="153"/>
        <end position="381"/>
    </location>
</feature>
<dbReference type="Pfam" id="PF13490">
    <property type="entry name" value="zf-HC2"/>
    <property type="match status" value="1"/>
</dbReference>
<feature type="compositionally biased region" description="Polar residues" evidence="3">
    <location>
        <begin position="353"/>
        <end position="368"/>
    </location>
</feature>
<dbReference type="InterPro" id="IPR041916">
    <property type="entry name" value="Anti_sigma_zinc_sf"/>
</dbReference>
<comment type="similarity">
    <text evidence="1">Belongs to the zinc-associated anti-sigma factor (ZAS) superfamily. Anti-sigma-W factor family.</text>
</comment>
<proteinExistence type="inferred from homology"/>
<sequence>MKCEEVMDLMQRYVDHDLDELETLEMMDHIAECPACAEKFHILQALSRELEDLPAVTPKYSLVDAILPQLDAIDEARREQGSALQEMKPVPLQSISGPRQQSKPIPWWNKVAGRAALGVAAAATVLGVVAITYEPKTVQNAEISLMQESSGLEANTHNAGGGSEKTTEQGQADSSADSSNTAHSLEESATSSDIPVTEDKKTGMENVQPEQDETVPSTSQEEEQSTPADSSKESKTEPPKQPATSDSDDSEGASSQPKSEKAPAVEEAPAAEQEPSTADSRTEQDPELETFIAPVEDNSSFPGDESLDATASDTTNGTGADSTASGQKQPSVDSDELRANQLQSDNAEDASSMGMTAQPGPNDTSSTKTFERSANESPDGQYIVAVEGKKLTVYRQSEDDTEKIAIEVRTLNGTWVGGSWSEDSRTFTYSTEQDGTVSNYVYTVPQASE</sequence>
<reference evidence="5 6" key="1">
    <citation type="submission" date="2022-10" db="EMBL/GenBank/DDBJ databases">
        <title>Paenibacillus description and whole genome data of maize root bacterial community.</title>
        <authorList>
            <person name="Marton D."/>
            <person name="Farkas M."/>
            <person name="Cserhati M."/>
        </authorList>
    </citation>
    <scope>NUCLEOTIDE SEQUENCE [LARGE SCALE GENOMIC DNA]</scope>
    <source>
        <strain evidence="5 6">P96</strain>
    </source>
</reference>
<dbReference type="Proteomes" id="UP001241848">
    <property type="component" value="Unassembled WGS sequence"/>
</dbReference>
<feature type="compositionally biased region" description="Low complexity" evidence="3">
    <location>
        <begin position="265"/>
        <end position="276"/>
    </location>
</feature>
<dbReference type="RefSeq" id="WP_305754622.1">
    <property type="nucleotide sequence ID" value="NZ_JAPCKK010000014.1"/>
</dbReference>
<comment type="caution">
    <text evidence="5">The sequence shown here is derived from an EMBL/GenBank/DDBJ whole genome shotgun (WGS) entry which is preliminary data.</text>
</comment>
<evidence type="ECO:0000259" key="4">
    <source>
        <dbReference type="Pfam" id="PF13490"/>
    </source>
</evidence>
<evidence type="ECO:0000256" key="1">
    <source>
        <dbReference type="ARBA" id="ARBA00024353"/>
    </source>
</evidence>
<feature type="compositionally biased region" description="Polar residues" evidence="3">
    <location>
        <begin position="168"/>
        <end position="194"/>
    </location>
</feature>
<accession>A0ABT9FQM1</accession>
<evidence type="ECO:0000256" key="2">
    <source>
        <dbReference type="ARBA" id="ARBA00024438"/>
    </source>
</evidence>
<dbReference type="EMBL" id="JAPCKK010000014">
    <property type="protein sequence ID" value="MDP4097024.1"/>
    <property type="molecule type" value="Genomic_DNA"/>
</dbReference>
<organism evidence="5 6">
    <name type="scientific">Paenibacillus zeirhizosphaerae</name>
    <dbReference type="NCBI Taxonomy" id="2987519"/>
    <lineage>
        <taxon>Bacteria</taxon>
        <taxon>Bacillati</taxon>
        <taxon>Bacillota</taxon>
        <taxon>Bacilli</taxon>
        <taxon>Bacillales</taxon>
        <taxon>Paenibacillaceae</taxon>
        <taxon>Paenibacillus</taxon>
    </lineage>
</organism>